<dbReference type="PRINTS" id="PR00081">
    <property type="entry name" value="GDHRDH"/>
</dbReference>
<dbReference type="InterPro" id="IPR036291">
    <property type="entry name" value="NAD(P)-bd_dom_sf"/>
</dbReference>
<dbReference type="EMBL" id="JBBUTF010000003">
    <property type="protein sequence ID" value="MEK8025117.1"/>
    <property type="molecule type" value="Genomic_DNA"/>
</dbReference>
<dbReference type="Pfam" id="PF13561">
    <property type="entry name" value="adh_short_C2"/>
    <property type="match status" value="1"/>
</dbReference>
<comment type="similarity">
    <text evidence="1">Belongs to the short-chain dehydrogenases/reductases (SDR) family.</text>
</comment>
<dbReference type="PANTHER" id="PTHR42760">
    <property type="entry name" value="SHORT-CHAIN DEHYDROGENASES/REDUCTASES FAMILY MEMBER"/>
    <property type="match status" value="1"/>
</dbReference>
<dbReference type="Gene3D" id="3.40.50.720">
    <property type="entry name" value="NAD(P)-binding Rossmann-like Domain"/>
    <property type="match status" value="1"/>
</dbReference>
<protein>
    <submittedName>
        <fullName evidence="3">SDR family NAD(P)-dependent oxidoreductase</fullName>
    </submittedName>
</protein>
<accession>A0ABU9B5H2</accession>
<dbReference type="InterPro" id="IPR002347">
    <property type="entry name" value="SDR_fam"/>
</dbReference>
<reference evidence="3 4" key="1">
    <citation type="submission" date="2024-04" db="EMBL/GenBank/DDBJ databases">
        <title>Novel species of the genus Ideonella isolated from streams.</title>
        <authorList>
            <person name="Lu H."/>
        </authorList>
    </citation>
    <scope>NUCLEOTIDE SEQUENCE [LARGE SCALE GENOMIC DNA]</scope>
    <source>
        <strain evidence="3 4">BYS139W</strain>
    </source>
</reference>
<dbReference type="PRINTS" id="PR00080">
    <property type="entry name" value="SDRFAMILY"/>
</dbReference>
<sequence>MNDRHPEVPQRPDAPVVLITGAAQGIGRGLAEAFAAQGARLVLGDRDEAGVQAVRDALRAAGQAAEALRCDITQAADNAALVACAVRTWGRLDLAICNAGISQIKPFMALEAADWQRMLDINVTGTFLTLQAAARQMREQPALVEGRPRGKILTLASIAGRPGAGPIASVIAPYRASKAAVISLTQSAAYTLAPDVTVNALCPGIVDTDMWARMDRDWTAMTGQARGEAFNSRVAAIPMGRAQRPQDVADLALYLASPAADYMTGQSINIDGGLMMS</sequence>
<keyword evidence="2" id="KW-0560">Oxidoreductase</keyword>
<organism evidence="3 4">
    <name type="scientific">Pseudaquabacterium rugosum</name>
    <dbReference type="NCBI Taxonomy" id="2984194"/>
    <lineage>
        <taxon>Bacteria</taxon>
        <taxon>Pseudomonadati</taxon>
        <taxon>Pseudomonadota</taxon>
        <taxon>Betaproteobacteria</taxon>
        <taxon>Burkholderiales</taxon>
        <taxon>Sphaerotilaceae</taxon>
        <taxon>Pseudaquabacterium</taxon>
    </lineage>
</organism>
<evidence type="ECO:0000313" key="4">
    <source>
        <dbReference type="Proteomes" id="UP001368500"/>
    </source>
</evidence>
<name>A0ABU9B5H2_9BURK</name>
<dbReference type="RefSeq" id="WP_341372899.1">
    <property type="nucleotide sequence ID" value="NZ_JBBUTF010000003.1"/>
</dbReference>
<evidence type="ECO:0000256" key="1">
    <source>
        <dbReference type="ARBA" id="ARBA00006484"/>
    </source>
</evidence>
<dbReference type="SUPFAM" id="SSF51735">
    <property type="entry name" value="NAD(P)-binding Rossmann-fold domains"/>
    <property type="match status" value="1"/>
</dbReference>
<evidence type="ECO:0000256" key="2">
    <source>
        <dbReference type="ARBA" id="ARBA00023002"/>
    </source>
</evidence>
<dbReference type="Proteomes" id="UP001368500">
    <property type="component" value="Unassembled WGS sequence"/>
</dbReference>
<keyword evidence="4" id="KW-1185">Reference proteome</keyword>
<gene>
    <name evidence="3" type="ORF">AACH11_03965</name>
</gene>
<evidence type="ECO:0000313" key="3">
    <source>
        <dbReference type="EMBL" id="MEK8025117.1"/>
    </source>
</evidence>
<dbReference type="PANTHER" id="PTHR42760:SF133">
    <property type="entry name" value="3-OXOACYL-[ACYL-CARRIER-PROTEIN] REDUCTASE"/>
    <property type="match status" value="1"/>
</dbReference>
<comment type="caution">
    <text evidence="3">The sequence shown here is derived from an EMBL/GenBank/DDBJ whole genome shotgun (WGS) entry which is preliminary data.</text>
</comment>
<proteinExistence type="inferred from homology"/>